<evidence type="ECO:0000313" key="2">
    <source>
        <dbReference type="Proteomes" id="UP000053051"/>
    </source>
</evidence>
<dbReference type="Proteomes" id="UP000053051">
    <property type="component" value="Unassembled WGS sequence"/>
</dbReference>
<organism evidence="1 2">
    <name type="scientific">Richelia intracellularis HH01</name>
    <dbReference type="NCBI Taxonomy" id="1165094"/>
    <lineage>
        <taxon>Bacteria</taxon>
        <taxon>Bacillati</taxon>
        <taxon>Cyanobacteriota</taxon>
        <taxon>Cyanophyceae</taxon>
        <taxon>Nostocales</taxon>
        <taxon>Nostocaceae</taxon>
        <taxon>Richelia</taxon>
    </lineage>
</organism>
<keyword evidence="2" id="KW-1185">Reference proteome</keyword>
<reference evidence="1 2" key="1">
    <citation type="submission" date="2012-05" db="EMBL/GenBank/DDBJ databases">
        <authorList>
            <person name="Hilton J."/>
        </authorList>
    </citation>
    <scope>NUCLEOTIDE SEQUENCE [LARGE SCALE GENOMIC DNA]</scope>
    <source>
        <strain evidence="1 2">HH01</strain>
    </source>
</reference>
<protein>
    <submittedName>
        <fullName evidence="1">Uncharacterized protein</fullName>
    </submittedName>
</protein>
<proteinExistence type="predicted"/>
<name>M1X5Q2_9NOST</name>
<reference evidence="2" key="2">
    <citation type="submission" date="2016-01" db="EMBL/GenBank/DDBJ databases">
        <title>Diatom-associated endosymboitic cyanobacterium lacks core nitrogen metabolism enzymes.</title>
        <authorList>
            <person name="Hilton J.A."/>
            <person name="Foster R.A."/>
            <person name="Tripp H.J."/>
            <person name="Carter B.J."/>
            <person name="Zehr J.P."/>
            <person name="Villareal T.A."/>
        </authorList>
    </citation>
    <scope>NUCLEOTIDE SEQUENCE [LARGE SCALE GENOMIC DNA]</scope>
    <source>
        <strain evidence="2">HH01</strain>
    </source>
</reference>
<accession>M1X5Q2</accession>
<gene>
    <name evidence="1" type="ORF">RINTHH_13860</name>
</gene>
<dbReference type="EMBL" id="CAIY01000046">
    <property type="protein sequence ID" value="CCH67541.1"/>
    <property type="molecule type" value="Genomic_DNA"/>
</dbReference>
<comment type="caution">
    <text evidence="1">The sequence shown here is derived from an EMBL/GenBank/DDBJ whole genome shotgun (WGS) entry which is preliminary data.</text>
</comment>
<evidence type="ECO:0000313" key="1">
    <source>
        <dbReference type="EMBL" id="CCH67541.1"/>
    </source>
</evidence>
<sequence length="43" mass="4846">MKAANVTDFISEMIVNKELPDEYVRTNSFLILSSLADIMPLTN</sequence>
<dbReference type="AlphaFoldDB" id="M1X5Q2"/>